<dbReference type="Proteomes" id="UP001501326">
    <property type="component" value="Unassembled WGS sequence"/>
</dbReference>
<evidence type="ECO:0000313" key="2">
    <source>
        <dbReference type="EMBL" id="GAA2730602.1"/>
    </source>
</evidence>
<accession>A0ABP6GX17</accession>
<dbReference type="PANTHER" id="PTHR43784:SF2">
    <property type="entry name" value="GDSL-LIKE LIPASE_ACYLHYDROLASE, PUTATIVE (AFU_ORTHOLOGUE AFUA_2G00820)-RELATED"/>
    <property type="match status" value="1"/>
</dbReference>
<name>A0ABP6GX17_9MICO</name>
<dbReference type="EMBL" id="BAAARN010000001">
    <property type="protein sequence ID" value="GAA2730602.1"/>
    <property type="molecule type" value="Genomic_DNA"/>
</dbReference>
<protein>
    <submittedName>
        <fullName evidence="2">SGNH/GDSL hydrolase family protein</fullName>
    </submittedName>
</protein>
<proteinExistence type="predicted"/>
<dbReference type="PANTHER" id="PTHR43784">
    <property type="entry name" value="GDSL-LIKE LIPASE/ACYLHYDROLASE, PUTATIVE (AFU_ORTHOLOGUE AFUA_2G00820)-RELATED"/>
    <property type="match status" value="1"/>
</dbReference>
<keyword evidence="2" id="KW-0378">Hydrolase</keyword>
<dbReference type="CDD" id="cd01830">
    <property type="entry name" value="XynE_like"/>
    <property type="match status" value="1"/>
</dbReference>
<sequence>MHVSVGGQVVRLRLTNVHGTRPLVVTATLARPSTRAGAAAGDVDPGTLVPVTFAGSRQVAVPVGAELASDPVALAVPDGGDLLVSLHVPGPTGPATYHGAAHTTGFVADGDQTSAVSVAAFPRRTTSFWFLDGLDVRSRVGGSVVFLGDSITDGSGSTTDADHRWPDLLADRARSLPTPQRFGVLNAGIGGNRVLRDAAGPGQGPKALDRLNRDVLTQTGVRTVVLLEGINDIQQDPSEHDPRAIIDGYRQVLERSHARGLRVVVGTLAPFEGWPRWTPEREQVRVAVNAWIRTSGEPDAVLDLDAVLRDPDRPTRLRAGYDSGDHLHPSDAGYAAMAASVDLRLLRNPGR</sequence>
<evidence type="ECO:0000313" key="3">
    <source>
        <dbReference type="Proteomes" id="UP001501326"/>
    </source>
</evidence>
<dbReference type="InterPro" id="IPR053140">
    <property type="entry name" value="GDSL_Rv0518-like"/>
</dbReference>
<feature type="domain" description="SGNH hydrolase-type esterase" evidence="1">
    <location>
        <begin position="146"/>
        <end position="336"/>
    </location>
</feature>
<dbReference type="SUPFAM" id="SSF52266">
    <property type="entry name" value="SGNH hydrolase"/>
    <property type="match status" value="1"/>
</dbReference>
<evidence type="ECO:0000259" key="1">
    <source>
        <dbReference type="Pfam" id="PF13472"/>
    </source>
</evidence>
<dbReference type="GO" id="GO:0016787">
    <property type="term" value="F:hydrolase activity"/>
    <property type="evidence" value="ECO:0007669"/>
    <property type="project" value="UniProtKB-KW"/>
</dbReference>
<dbReference type="InterPro" id="IPR013830">
    <property type="entry name" value="SGNH_hydro"/>
</dbReference>
<dbReference type="Gene3D" id="3.40.50.1110">
    <property type="entry name" value="SGNH hydrolase"/>
    <property type="match status" value="1"/>
</dbReference>
<dbReference type="Pfam" id="PF13472">
    <property type="entry name" value="Lipase_GDSL_2"/>
    <property type="match status" value="1"/>
</dbReference>
<organism evidence="2 3">
    <name type="scientific">Pedococcus aerophilus</name>
    <dbReference type="NCBI Taxonomy" id="436356"/>
    <lineage>
        <taxon>Bacteria</taxon>
        <taxon>Bacillati</taxon>
        <taxon>Actinomycetota</taxon>
        <taxon>Actinomycetes</taxon>
        <taxon>Micrococcales</taxon>
        <taxon>Intrasporangiaceae</taxon>
        <taxon>Pedococcus</taxon>
    </lineage>
</organism>
<comment type="caution">
    <text evidence="2">The sequence shown here is derived from an EMBL/GenBank/DDBJ whole genome shotgun (WGS) entry which is preliminary data.</text>
</comment>
<dbReference type="InterPro" id="IPR036514">
    <property type="entry name" value="SGNH_hydro_sf"/>
</dbReference>
<keyword evidence="3" id="KW-1185">Reference proteome</keyword>
<reference evidence="3" key="1">
    <citation type="journal article" date="2019" name="Int. J. Syst. Evol. Microbiol.">
        <title>The Global Catalogue of Microorganisms (GCM) 10K type strain sequencing project: providing services to taxonomists for standard genome sequencing and annotation.</title>
        <authorList>
            <consortium name="The Broad Institute Genomics Platform"/>
            <consortium name="The Broad Institute Genome Sequencing Center for Infectious Disease"/>
            <person name="Wu L."/>
            <person name="Ma J."/>
        </authorList>
    </citation>
    <scope>NUCLEOTIDE SEQUENCE [LARGE SCALE GENOMIC DNA]</scope>
    <source>
        <strain evidence="3">JCM 16378</strain>
    </source>
</reference>
<gene>
    <name evidence="2" type="ORF">GCM10009867_02410</name>
</gene>